<dbReference type="AlphaFoldDB" id="A0A7S3JPW0"/>
<sequence length="231" mass="26066">MIQSSAHHLIVPKRILLISVLVATGVFSGVIISNHLYARRVETFLESKHRSVKNQHKQLEEEREEYRELFSKLTAQLEQDQGKGDGERDLSKESVASFQQLATRLLEGLQSMQDLLEEKEFQLWEKEGLLEYQEERLLNTEDLELEMTSYINTMAAALLAKNKTLPEGLADQPYFDPTQRRPSSASSSVSFTGATVSEGGGFRGAGQRRQPLRIRAGVITPVTHHEEGWTA</sequence>
<protein>
    <submittedName>
        <fullName evidence="4">Uncharacterized protein</fullName>
    </submittedName>
</protein>
<reference evidence="4" key="1">
    <citation type="submission" date="2021-01" db="EMBL/GenBank/DDBJ databases">
        <authorList>
            <person name="Corre E."/>
            <person name="Pelletier E."/>
            <person name="Niang G."/>
            <person name="Scheremetjew M."/>
            <person name="Finn R."/>
            <person name="Kale V."/>
            <person name="Holt S."/>
            <person name="Cochrane G."/>
            <person name="Meng A."/>
            <person name="Brown T."/>
            <person name="Cohen L."/>
        </authorList>
    </citation>
    <scope>NUCLEOTIDE SEQUENCE</scope>
    <source>
        <strain evidence="4">CCMP1510</strain>
    </source>
</reference>
<keyword evidence="1" id="KW-0175">Coiled coil</keyword>
<evidence type="ECO:0000256" key="1">
    <source>
        <dbReference type="SAM" id="Coils"/>
    </source>
</evidence>
<feature type="coiled-coil region" evidence="1">
    <location>
        <begin position="42"/>
        <end position="79"/>
    </location>
</feature>
<keyword evidence="3" id="KW-0472">Membrane</keyword>
<evidence type="ECO:0000313" key="4">
    <source>
        <dbReference type="EMBL" id="CAE0359621.1"/>
    </source>
</evidence>
<proteinExistence type="predicted"/>
<organism evidence="4">
    <name type="scientific">Aureoumbra lagunensis</name>
    <dbReference type="NCBI Taxonomy" id="44058"/>
    <lineage>
        <taxon>Eukaryota</taxon>
        <taxon>Sar</taxon>
        <taxon>Stramenopiles</taxon>
        <taxon>Ochrophyta</taxon>
        <taxon>Pelagophyceae</taxon>
        <taxon>Pelagomonadales</taxon>
        <taxon>Aureoumbra</taxon>
    </lineage>
</organism>
<keyword evidence="3" id="KW-1133">Transmembrane helix</keyword>
<evidence type="ECO:0000256" key="2">
    <source>
        <dbReference type="SAM" id="MobiDB-lite"/>
    </source>
</evidence>
<accession>A0A7S3JPW0</accession>
<dbReference type="InterPro" id="IPR027267">
    <property type="entry name" value="AH/BAR_dom_sf"/>
</dbReference>
<dbReference type="EMBL" id="HBIJ01000439">
    <property type="protein sequence ID" value="CAE0359621.1"/>
    <property type="molecule type" value="Transcribed_RNA"/>
</dbReference>
<feature type="region of interest" description="Disordered" evidence="2">
    <location>
        <begin position="170"/>
        <end position="207"/>
    </location>
</feature>
<name>A0A7S3JPW0_9STRA</name>
<feature type="compositionally biased region" description="Low complexity" evidence="2">
    <location>
        <begin position="183"/>
        <end position="197"/>
    </location>
</feature>
<keyword evidence="3" id="KW-0812">Transmembrane</keyword>
<gene>
    <name evidence="4" type="ORF">ALAG00032_LOCUS350</name>
</gene>
<dbReference type="SUPFAM" id="SSF103657">
    <property type="entry name" value="BAR/IMD domain-like"/>
    <property type="match status" value="1"/>
</dbReference>
<feature type="transmembrane region" description="Helical" evidence="3">
    <location>
        <begin position="15"/>
        <end position="38"/>
    </location>
</feature>
<evidence type="ECO:0000256" key="3">
    <source>
        <dbReference type="SAM" id="Phobius"/>
    </source>
</evidence>